<proteinExistence type="predicted"/>
<dbReference type="Proteomes" id="UP001174936">
    <property type="component" value="Unassembled WGS sequence"/>
</dbReference>
<name>A0AA40CRC6_9PEZI</name>
<evidence type="ECO:0000313" key="2">
    <source>
        <dbReference type="EMBL" id="KAK0648576.1"/>
    </source>
</evidence>
<dbReference type="InterPro" id="IPR038903">
    <property type="entry name" value="Allergen_Asp_f_4"/>
</dbReference>
<organism evidence="2 3">
    <name type="scientific">Cercophora newfieldiana</name>
    <dbReference type="NCBI Taxonomy" id="92897"/>
    <lineage>
        <taxon>Eukaryota</taxon>
        <taxon>Fungi</taxon>
        <taxon>Dikarya</taxon>
        <taxon>Ascomycota</taxon>
        <taxon>Pezizomycotina</taxon>
        <taxon>Sordariomycetes</taxon>
        <taxon>Sordariomycetidae</taxon>
        <taxon>Sordariales</taxon>
        <taxon>Lasiosphaeriaceae</taxon>
        <taxon>Cercophora</taxon>
    </lineage>
</organism>
<dbReference type="GO" id="GO:0005576">
    <property type="term" value="C:extracellular region"/>
    <property type="evidence" value="ECO:0007669"/>
    <property type="project" value="InterPro"/>
</dbReference>
<feature type="chain" id="PRO_5041362916" evidence="1">
    <location>
        <begin position="19"/>
        <end position="257"/>
    </location>
</feature>
<dbReference type="Pfam" id="PF25312">
    <property type="entry name" value="Allergen_Asp_f_4"/>
    <property type="match status" value="1"/>
</dbReference>
<accession>A0AA40CRC6</accession>
<keyword evidence="3" id="KW-1185">Reference proteome</keyword>
<dbReference type="GO" id="GO:0019863">
    <property type="term" value="F:IgE binding"/>
    <property type="evidence" value="ECO:0007669"/>
    <property type="project" value="InterPro"/>
</dbReference>
<dbReference type="EMBL" id="JAULSV010000003">
    <property type="protein sequence ID" value="KAK0648576.1"/>
    <property type="molecule type" value="Genomic_DNA"/>
</dbReference>
<protein>
    <submittedName>
        <fullName evidence="2">Uncharacterized protein</fullName>
    </submittedName>
</protein>
<comment type="caution">
    <text evidence="2">The sequence shown here is derived from an EMBL/GenBank/DDBJ whole genome shotgun (WGS) entry which is preliminary data.</text>
</comment>
<sequence length="257" mass="26766">MSLVFPLTLATSFRFLTGCSDTLQRRGCTMKRPASAAQFSCGSLAFGLSASDCEYMASIGIRGQGENAVGTNGTGIWIGVDGPNTFTFINAAGVPMILIMWYRGPGDDQASFVNARTPTISYSLPSQGTAVMISLANEVPGGWSMLYNYTTPLTQYGQVDNTFGEFSTGQWATIDVSRLVTMSGNAMTVTASGGCVADMGKCVYACDTGTDSCGDAGTYNLLGCKGTNAVQSVDPDGNPTGGCQGWSNGGHLDIVMT</sequence>
<feature type="signal peptide" evidence="1">
    <location>
        <begin position="1"/>
        <end position="18"/>
    </location>
</feature>
<evidence type="ECO:0000313" key="3">
    <source>
        <dbReference type="Proteomes" id="UP001174936"/>
    </source>
</evidence>
<reference evidence="2" key="1">
    <citation type="submission" date="2023-06" db="EMBL/GenBank/DDBJ databases">
        <title>Genome-scale phylogeny and comparative genomics of the fungal order Sordariales.</title>
        <authorList>
            <consortium name="Lawrence Berkeley National Laboratory"/>
            <person name="Hensen N."/>
            <person name="Bonometti L."/>
            <person name="Westerberg I."/>
            <person name="Brannstrom I.O."/>
            <person name="Guillou S."/>
            <person name="Cros-Aarteil S."/>
            <person name="Calhoun S."/>
            <person name="Haridas S."/>
            <person name="Kuo A."/>
            <person name="Mondo S."/>
            <person name="Pangilinan J."/>
            <person name="Riley R."/>
            <person name="Labutti K."/>
            <person name="Andreopoulos B."/>
            <person name="Lipzen A."/>
            <person name="Chen C."/>
            <person name="Yanf M."/>
            <person name="Daum C."/>
            <person name="Ng V."/>
            <person name="Clum A."/>
            <person name="Steindorff A."/>
            <person name="Ohm R."/>
            <person name="Martin F."/>
            <person name="Silar P."/>
            <person name="Natvig D."/>
            <person name="Lalanne C."/>
            <person name="Gautier V."/>
            <person name="Ament-Velasquez S.L."/>
            <person name="Kruys A."/>
            <person name="Hutchinson M.I."/>
            <person name="Powell A.J."/>
            <person name="Barry K."/>
            <person name="Miller A.N."/>
            <person name="Grigoriev I.V."/>
            <person name="Debuchy R."/>
            <person name="Gladieux P."/>
            <person name="Thoren M.H."/>
            <person name="Johannesson H."/>
        </authorList>
    </citation>
    <scope>NUCLEOTIDE SEQUENCE</scope>
    <source>
        <strain evidence="2">SMH2532-1</strain>
    </source>
</reference>
<evidence type="ECO:0000256" key="1">
    <source>
        <dbReference type="SAM" id="SignalP"/>
    </source>
</evidence>
<keyword evidence="1" id="KW-0732">Signal</keyword>
<dbReference type="AlphaFoldDB" id="A0AA40CRC6"/>
<gene>
    <name evidence="2" type="ORF">B0T16DRAFT_506908</name>
</gene>